<gene>
    <name evidence="1" type="ORF">MILVUS5_LOCUS21755</name>
</gene>
<evidence type="ECO:0000313" key="1">
    <source>
        <dbReference type="EMBL" id="CAJ2654651.1"/>
    </source>
</evidence>
<proteinExistence type="predicted"/>
<reference evidence="1" key="1">
    <citation type="submission" date="2023-10" db="EMBL/GenBank/DDBJ databases">
        <authorList>
            <person name="Rodriguez Cubillos JULIANA M."/>
            <person name="De Vega J."/>
        </authorList>
    </citation>
    <scope>NUCLEOTIDE SEQUENCE</scope>
</reference>
<sequence>MCIINSKYVSRQIFRAFAYLPWISIHINSHEMRKNFDPREDVDDILVNKIILGLIILFVFGCIIWLLYLVIKNYMARRSLHVIRQPFHERVKELTYNSSNPLRFSQINCAICLQNFKNGQILQGLPCGHSFDRKCMSIYILQNDVCPICRKTILS</sequence>
<protein>
    <submittedName>
        <fullName evidence="1">Uncharacterized protein</fullName>
    </submittedName>
</protein>
<accession>A0ACB0KDQ4</accession>
<evidence type="ECO:0000313" key="2">
    <source>
        <dbReference type="Proteomes" id="UP001177021"/>
    </source>
</evidence>
<comment type="caution">
    <text evidence="1">The sequence shown here is derived from an EMBL/GenBank/DDBJ whole genome shotgun (WGS) entry which is preliminary data.</text>
</comment>
<dbReference type="Proteomes" id="UP001177021">
    <property type="component" value="Unassembled WGS sequence"/>
</dbReference>
<organism evidence="1 2">
    <name type="scientific">Trifolium pratense</name>
    <name type="common">Red clover</name>
    <dbReference type="NCBI Taxonomy" id="57577"/>
    <lineage>
        <taxon>Eukaryota</taxon>
        <taxon>Viridiplantae</taxon>
        <taxon>Streptophyta</taxon>
        <taxon>Embryophyta</taxon>
        <taxon>Tracheophyta</taxon>
        <taxon>Spermatophyta</taxon>
        <taxon>Magnoliopsida</taxon>
        <taxon>eudicotyledons</taxon>
        <taxon>Gunneridae</taxon>
        <taxon>Pentapetalae</taxon>
        <taxon>rosids</taxon>
        <taxon>fabids</taxon>
        <taxon>Fabales</taxon>
        <taxon>Fabaceae</taxon>
        <taxon>Papilionoideae</taxon>
        <taxon>50 kb inversion clade</taxon>
        <taxon>NPAAA clade</taxon>
        <taxon>Hologalegina</taxon>
        <taxon>IRL clade</taxon>
        <taxon>Trifolieae</taxon>
        <taxon>Trifolium</taxon>
    </lineage>
</organism>
<name>A0ACB0KDQ4_TRIPR</name>
<keyword evidence="2" id="KW-1185">Reference proteome</keyword>
<dbReference type="EMBL" id="CASHSV030000206">
    <property type="protein sequence ID" value="CAJ2654651.1"/>
    <property type="molecule type" value="Genomic_DNA"/>
</dbReference>